<dbReference type="InterPro" id="IPR036271">
    <property type="entry name" value="Tet_transcr_reg_TetR-rel_C_sf"/>
</dbReference>
<proteinExistence type="predicted"/>
<dbReference type="HOGENOM" id="CLU_100170_0_0_9"/>
<accession>C0C252</accession>
<name>C0C252_9FIRM</name>
<dbReference type="SUPFAM" id="SSF46689">
    <property type="entry name" value="Homeodomain-like"/>
    <property type="match status" value="1"/>
</dbReference>
<reference evidence="4" key="2">
    <citation type="submission" date="2013-06" db="EMBL/GenBank/DDBJ databases">
        <title>Draft genome sequence of Clostridium hylemonae (DSM 15053).</title>
        <authorList>
            <person name="Sudarsanam P."/>
            <person name="Ley R."/>
            <person name="Guruge J."/>
            <person name="Turnbaugh P.J."/>
            <person name="Mahowald M."/>
            <person name="Liep D."/>
            <person name="Gordon J."/>
        </authorList>
    </citation>
    <scope>NUCLEOTIDE SEQUENCE</scope>
    <source>
        <strain evidence="4">DSM 15053</strain>
    </source>
</reference>
<dbReference type="STRING" id="553973.CLOHYLEM_05711"/>
<evidence type="ECO:0000313" key="5">
    <source>
        <dbReference type="Proteomes" id="UP000004893"/>
    </source>
</evidence>
<dbReference type="OrthoDB" id="66596at2"/>
<reference evidence="4" key="1">
    <citation type="submission" date="2009-02" db="EMBL/GenBank/DDBJ databases">
        <authorList>
            <person name="Fulton L."/>
            <person name="Clifton S."/>
            <person name="Fulton B."/>
            <person name="Xu J."/>
            <person name="Minx P."/>
            <person name="Pepin K.H."/>
            <person name="Johnson M."/>
            <person name="Bhonagiri V."/>
            <person name="Nash W.E."/>
            <person name="Mardis E.R."/>
            <person name="Wilson R.K."/>
        </authorList>
    </citation>
    <scope>NUCLEOTIDE SEQUENCE [LARGE SCALE GENOMIC DNA]</scope>
    <source>
        <strain evidence="4">DSM 15053</strain>
    </source>
</reference>
<dbReference type="Proteomes" id="UP000004893">
    <property type="component" value="Unassembled WGS sequence"/>
</dbReference>
<gene>
    <name evidence="4" type="ORF">CLOHYLEM_05711</name>
</gene>
<dbReference type="SUPFAM" id="SSF48498">
    <property type="entry name" value="Tetracyclin repressor-like, C-terminal domain"/>
    <property type="match status" value="1"/>
</dbReference>
<dbReference type="Gene3D" id="1.10.357.10">
    <property type="entry name" value="Tetracycline Repressor, domain 2"/>
    <property type="match status" value="1"/>
</dbReference>
<dbReference type="InterPro" id="IPR009057">
    <property type="entry name" value="Homeodomain-like_sf"/>
</dbReference>
<keyword evidence="1 2" id="KW-0238">DNA-binding</keyword>
<evidence type="ECO:0000313" key="4">
    <source>
        <dbReference type="EMBL" id="EEG73706.1"/>
    </source>
</evidence>
<feature type="DNA-binding region" description="H-T-H motif" evidence="2">
    <location>
        <begin position="29"/>
        <end position="48"/>
    </location>
</feature>
<dbReference type="eggNOG" id="COG1309">
    <property type="taxonomic scope" value="Bacteria"/>
</dbReference>
<feature type="domain" description="HTH tetR-type" evidence="3">
    <location>
        <begin position="6"/>
        <end position="66"/>
    </location>
</feature>
<evidence type="ECO:0000256" key="2">
    <source>
        <dbReference type="PROSITE-ProRule" id="PRU00335"/>
    </source>
</evidence>
<dbReference type="EMBL" id="ABYI02000022">
    <property type="protein sequence ID" value="EEG73706.1"/>
    <property type="molecule type" value="Genomic_DNA"/>
</dbReference>
<dbReference type="RefSeq" id="WP_006443055.1">
    <property type="nucleotide sequence ID" value="NZ_CP036524.1"/>
</dbReference>
<dbReference type="AlphaFoldDB" id="C0C252"/>
<dbReference type="Pfam" id="PF00440">
    <property type="entry name" value="TetR_N"/>
    <property type="match status" value="1"/>
</dbReference>
<dbReference type="GO" id="GO:0003677">
    <property type="term" value="F:DNA binding"/>
    <property type="evidence" value="ECO:0007669"/>
    <property type="project" value="UniProtKB-UniRule"/>
</dbReference>
<evidence type="ECO:0000259" key="3">
    <source>
        <dbReference type="PROSITE" id="PS50977"/>
    </source>
</evidence>
<protein>
    <submittedName>
        <fullName evidence="4">Transcriptional regulator, TetR family</fullName>
    </submittedName>
</protein>
<organism evidence="4 5">
    <name type="scientific">[Clostridium] hylemonae DSM 15053</name>
    <dbReference type="NCBI Taxonomy" id="553973"/>
    <lineage>
        <taxon>Bacteria</taxon>
        <taxon>Bacillati</taxon>
        <taxon>Bacillota</taxon>
        <taxon>Clostridia</taxon>
        <taxon>Lachnospirales</taxon>
        <taxon>Lachnospiraceae</taxon>
    </lineage>
</organism>
<keyword evidence="5" id="KW-1185">Reference proteome</keyword>
<dbReference type="InterPro" id="IPR001647">
    <property type="entry name" value="HTH_TetR"/>
</dbReference>
<evidence type="ECO:0000256" key="1">
    <source>
        <dbReference type="ARBA" id="ARBA00023125"/>
    </source>
</evidence>
<comment type="caution">
    <text evidence="4">The sequence shown here is derived from an EMBL/GenBank/DDBJ whole genome shotgun (WGS) entry which is preliminary data.</text>
</comment>
<sequence>MPSSPKIPKETILQHALQMLIREGYSALNIKALAKEIGCSTQPISWHFGNMDGLRRALLEYALQYAKEKQTTSSSGMAAFYEAGTAYIDIAFDEPRLFQYLYMNNNEKVFIGGFDAITDTTEGGIVKAQIAQQLDINIEEVEIFCRNMMIYTHGLASFIAAGLITVTKQEVYEMMRQSAKGFLSQINAGLRK</sequence>
<dbReference type="PROSITE" id="PS50977">
    <property type="entry name" value="HTH_TETR_2"/>
    <property type="match status" value="1"/>
</dbReference>